<name>A0ABM1ENJ6_PRICU</name>
<keyword evidence="2" id="KW-1185">Reference proteome</keyword>
<dbReference type="RefSeq" id="XP_014673767.1">
    <property type="nucleotide sequence ID" value="XM_014818281.1"/>
</dbReference>
<gene>
    <name evidence="3" type="primary">LOC106814025</name>
</gene>
<protein>
    <submittedName>
        <fullName evidence="3">Uncharacterized protein LOC106814025</fullName>
    </submittedName>
</protein>
<accession>A0ABM1ENJ6</accession>
<feature type="compositionally biased region" description="Pro residues" evidence="1">
    <location>
        <begin position="153"/>
        <end position="164"/>
    </location>
</feature>
<dbReference type="Proteomes" id="UP000695022">
    <property type="component" value="Unplaced"/>
</dbReference>
<proteinExistence type="predicted"/>
<reference evidence="3" key="1">
    <citation type="submission" date="2025-08" db="UniProtKB">
        <authorList>
            <consortium name="RefSeq"/>
        </authorList>
    </citation>
    <scope>IDENTIFICATION</scope>
</reference>
<organism evidence="2 3">
    <name type="scientific">Priapulus caudatus</name>
    <name type="common">Priapulid worm</name>
    <dbReference type="NCBI Taxonomy" id="37621"/>
    <lineage>
        <taxon>Eukaryota</taxon>
        <taxon>Metazoa</taxon>
        <taxon>Ecdysozoa</taxon>
        <taxon>Scalidophora</taxon>
        <taxon>Priapulida</taxon>
        <taxon>Priapulimorpha</taxon>
        <taxon>Priapulimorphida</taxon>
        <taxon>Priapulidae</taxon>
        <taxon>Priapulus</taxon>
    </lineage>
</organism>
<feature type="region of interest" description="Disordered" evidence="1">
    <location>
        <begin position="94"/>
        <end position="164"/>
    </location>
</feature>
<evidence type="ECO:0000313" key="3">
    <source>
        <dbReference type="RefSeq" id="XP_014673767.1"/>
    </source>
</evidence>
<feature type="compositionally biased region" description="Low complexity" evidence="1">
    <location>
        <begin position="123"/>
        <end position="136"/>
    </location>
</feature>
<dbReference type="GeneID" id="106814025"/>
<sequence>MSSPVSMYASLEEWGFGLPAPSSNDEKIGIEVVGGDETRLRGEVEENYATDLSYSMELFQDLGNLAADDGFLTDLFEADLMPCYSAAGFLDDDDTVAVETPPPDAAPPARDDDDDNAAEDGHALLLEALASSLLPAASPPPSPLAGDDSFEFPTPPETPPPPNS</sequence>
<evidence type="ECO:0000313" key="2">
    <source>
        <dbReference type="Proteomes" id="UP000695022"/>
    </source>
</evidence>
<evidence type="ECO:0000256" key="1">
    <source>
        <dbReference type="SAM" id="MobiDB-lite"/>
    </source>
</evidence>